<organism evidence="3 4">
    <name type="scientific">Flavobacterium lacus</name>
    <dbReference type="NCBI Taxonomy" id="1353778"/>
    <lineage>
        <taxon>Bacteria</taxon>
        <taxon>Pseudomonadati</taxon>
        <taxon>Bacteroidota</taxon>
        <taxon>Flavobacteriia</taxon>
        <taxon>Flavobacteriales</taxon>
        <taxon>Flavobacteriaceae</taxon>
        <taxon>Flavobacterium</taxon>
    </lineage>
</organism>
<dbReference type="PANTHER" id="PTHR34477">
    <property type="entry name" value="UPF0213 PROTEIN YHBQ"/>
    <property type="match status" value="1"/>
</dbReference>
<protein>
    <submittedName>
        <fullName evidence="3">Putative endonuclease</fullName>
    </submittedName>
</protein>
<dbReference type="Gene3D" id="3.40.1440.10">
    <property type="entry name" value="GIY-YIG endonuclease"/>
    <property type="match status" value="1"/>
</dbReference>
<accession>A0A328WVY2</accession>
<dbReference type="InterPro" id="IPR050190">
    <property type="entry name" value="UPF0213_domain"/>
</dbReference>
<comment type="similarity">
    <text evidence="1">Belongs to the UPF0213 family.</text>
</comment>
<evidence type="ECO:0000313" key="4">
    <source>
        <dbReference type="Proteomes" id="UP000249518"/>
    </source>
</evidence>
<name>A0A328WVY2_9FLAO</name>
<dbReference type="PANTHER" id="PTHR34477:SF5">
    <property type="entry name" value="BSL5627 PROTEIN"/>
    <property type="match status" value="1"/>
</dbReference>
<feature type="domain" description="GIY-YIG" evidence="2">
    <location>
        <begin position="2"/>
        <end position="79"/>
    </location>
</feature>
<dbReference type="RefSeq" id="WP_112084876.1">
    <property type="nucleotide sequence ID" value="NZ_QLSV01000002.1"/>
</dbReference>
<dbReference type="PROSITE" id="PS50164">
    <property type="entry name" value="GIY_YIG"/>
    <property type="match status" value="1"/>
</dbReference>
<reference evidence="3 4" key="1">
    <citation type="submission" date="2018-06" db="EMBL/GenBank/DDBJ databases">
        <title>Genomic Encyclopedia of Type Strains, Phase III (KMG-III): the genomes of soil and plant-associated and newly described type strains.</title>
        <authorList>
            <person name="Whitman W."/>
        </authorList>
    </citation>
    <scope>NUCLEOTIDE SEQUENCE [LARGE SCALE GENOMIC DNA]</scope>
    <source>
        <strain evidence="3 4">CGMCC 1.12504</strain>
    </source>
</reference>
<dbReference type="SUPFAM" id="SSF82771">
    <property type="entry name" value="GIY-YIG endonuclease"/>
    <property type="match status" value="1"/>
</dbReference>
<evidence type="ECO:0000256" key="1">
    <source>
        <dbReference type="ARBA" id="ARBA00007435"/>
    </source>
</evidence>
<proteinExistence type="inferred from homology"/>
<dbReference type="EMBL" id="QLSV01000002">
    <property type="protein sequence ID" value="RAR50323.1"/>
    <property type="molecule type" value="Genomic_DNA"/>
</dbReference>
<dbReference type="CDD" id="cd10448">
    <property type="entry name" value="GIY-YIG_unchar_3"/>
    <property type="match status" value="1"/>
</dbReference>
<keyword evidence="3" id="KW-0255">Endonuclease</keyword>
<dbReference type="InterPro" id="IPR000305">
    <property type="entry name" value="GIY-YIG_endonuc"/>
</dbReference>
<dbReference type="Proteomes" id="UP000249518">
    <property type="component" value="Unassembled WGS sequence"/>
</dbReference>
<keyword evidence="3" id="KW-0540">Nuclease</keyword>
<evidence type="ECO:0000313" key="3">
    <source>
        <dbReference type="EMBL" id="RAR50323.1"/>
    </source>
</evidence>
<dbReference type="GO" id="GO:0004519">
    <property type="term" value="F:endonuclease activity"/>
    <property type="evidence" value="ECO:0007669"/>
    <property type="project" value="UniProtKB-KW"/>
</dbReference>
<keyword evidence="3" id="KW-0378">Hydrolase</keyword>
<dbReference type="InterPro" id="IPR035901">
    <property type="entry name" value="GIY-YIG_endonuc_sf"/>
</dbReference>
<dbReference type="OrthoDB" id="9807770at2"/>
<sequence length="94" mass="11360">MQKGYTYILTNKNLTVLYVGGTKDLKNRIDCHKDGPGTVFTKKYNVTKLLYFEEFDNYHDAFEREKQLKNWHKEWKWNLAKILNPELKDLYLEL</sequence>
<dbReference type="SMART" id="SM00465">
    <property type="entry name" value="GIYc"/>
    <property type="match status" value="1"/>
</dbReference>
<dbReference type="AlphaFoldDB" id="A0A328WVY2"/>
<dbReference type="Pfam" id="PF01541">
    <property type="entry name" value="GIY-YIG"/>
    <property type="match status" value="1"/>
</dbReference>
<comment type="caution">
    <text evidence="3">The sequence shown here is derived from an EMBL/GenBank/DDBJ whole genome shotgun (WGS) entry which is preliminary data.</text>
</comment>
<evidence type="ECO:0000259" key="2">
    <source>
        <dbReference type="PROSITE" id="PS50164"/>
    </source>
</evidence>
<gene>
    <name evidence="3" type="ORF">B0I10_102119</name>
</gene>
<keyword evidence="4" id="KW-1185">Reference proteome</keyword>